<dbReference type="EMBL" id="CP021112">
    <property type="protein sequence ID" value="ARP97821.1"/>
    <property type="molecule type" value="Genomic_DNA"/>
</dbReference>
<keyword evidence="4" id="KW-1133">Transmembrane helix</keyword>
<name>A0A1W6ZKF2_9HYPH</name>
<dbReference type="OrthoDB" id="9804361at2"/>
<evidence type="ECO:0000256" key="3">
    <source>
        <dbReference type="ARBA" id="ARBA00022692"/>
    </source>
</evidence>
<evidence type="ECO:0000256" key="5">
    <source>
        <dbReference type="ARBA" id="ARBA00023136"/>
    </source>
</evidence>
<protein>
    <submittedName>
        <fullName evidence="6">Uncharacterized protein</fullName>
    </submittedName>
</protein>
<dbReference type="RefSeq" id="WP_086086141.1">
    <property type="nucleotide sequence ID" value="NZ_CP021112.1"/>
</dbReference>
<dbReference type="Proteomes" id="UP000194137">
    <property type="component" value="Chromosome"/>
</dbReference>
<evidence type="ECO:0000256" key="4">
    <source>
        <dbReference type="ARBA" id="ARBA00022989"/>
    </source>
</evidence>
<dbReference type="Pfam" id="PF02653">
    <property type="entry name" value="BPD_transp_2"/>
    <property type="match status" value="1"/>
</dbReference>
<dbReference type="InterPro" id="IPR043428">
    <property type="entry name" value="LivM-like"/>
</dbReference>
<dbReference type="GO" id="GO:0015658">
    <property type="term" value="F:branched-chain amino acid transmembrane transporter activity"/>
    <property type="evidence" value="ECO:0007669"/>
    <property type="project" value="InterPro"/>
</dbReference>
<comment type="subcellular location">
    <subcellularLocation>
        <location evidence="1">Cell membrane</location>
        <topology evidence="1">Multi-pass membrane protein</topology>
    </subcellularLocation>
</comment>
<gene>
    <name evidence="6" type="ORF">CAK95_01025</name>
</gene>
<dbReference type="KEGG" id="psin:CAK95_01025"/>
<evidence type="ECO:0000313" key="7">
    <source>
        <dbReference type="Proteomes" id="UP000194137"/>
    </source>
</evidence>
<dbReference type="PANTHER" id="PTHR30482:SF17">
    <property type="entry name" value="ABC TRANSPORTER ATP-BINDING PROTEIN"/>
    <property type="match status" value="1"/>
</dbReference>
<keyword evidence="5" id="KW-0472">Membrane</keyword>
<keyword evidence="7" id="KW-1185">Reference proteome</keyword>
<keyword evidence="2" id="KW-1003">Cell membrane</keyword>
<organism evidence="6 7">
    <name type="scientific">Pseudorhodoplanes sinuspersici</name>
    <dbReference type="NCBI Taxonomy" id="1235591"/>
    <lineage>
        <taxon>Bacteria</taxon>
        <taxon>Pseudomonadati</taxon>
        <taxon>Pseudomonadota</taxon>
        <taxon>Alphaproteobacteria</taxon>
        <taxon>Hyphomicrobiales</taxon>
        <taxon>Pseudorhodoplanes</taxon>
    </lineage>
</organism>
<accession>A0A1W6ZKF2</accession>
<evidence type="ECO:0000256" key="1">
    <source>
        <dbReference type="ARBA" id="ARBA00004651"/>
    </source>
</evidence>
<dbReference type="PANTHER" id="PTHR30482">
    <property type="entry name" value="HIGH-AFFINITY BRANCHED-CHAIN AMINO ACID TRANSPORT SYSTEM PERMEASE"/>
    <property type="match status" value="1"/>
</dbReference>
<dbReference type="STRING" id="1235591.CAK95_01025"/>
<dbReference type="AlphaFoldDB" id="A0A1W6ZKF2"/>
<evidence type="ECO:0000313" key="6">
    <source>
        <dbReference type="EMBL" id="ARP97821.1"/>
    </source>
</evidence>
<sequence>MIKVPLPIRIGLVCIAAAAIAALAAFGDQTTLRFASRIAIMGLAAVAVDIVLGYAGLVSLGHAAFFGLGAYVTGALALSGHMEGLIVWPVAVGAAMLAALVIGALALRTTGVYFIMITLAFAQMFYYGANAVPGLGGADGFRLPSRSTIGGIPLDNPRTFFLLCAFVLVAVLLFARRASFSAFGYTLQAARDDAIRSAASGIENYWLRLAAFTISGAIAGLAGVLSANLTLYIAPSSVLSWHLSAELLVMVILGMAGTLYGAVVGAAIFLALVEVISHYTDFWAMYVGIAVIARVLLIRDGLLVTLRRLVTT</sequence>
<dbReference type="CDD" id="cd06581">
    <property type="entry name" value="TM_PBP1_LivM_like"/>
    <property type="match status" value="1"/>
</dbReference>
<keyword evidence="3" id="KW-0812">Transmembrane</keyword>
<dbReference type="InterPro" id="IPR001851">
    <property type="entry name" value="ABC_transp_permease"/>
</dbReference>
<evidence type="ECO:0000256" key="2">
    <source>
        <dbReference type="ARBA" id="ARBA00022475"/>
    </source>
</evidence>
<proteinExistence type="predicted"/>
<reference evidence="6 7" key="1">
    <citation type="submission" date="2017-05" db="EMBL/GenBank/DDBJ databases">
        <title>Full genome sequence of Pseudorhodoplanes sinuspersici.</title>
        <authorList>
            <person name="Dastgheib S.M.M."/>
            <person name="Shavandi M."/>
            <person name="Tirandaz H."/>
        </authorList>
    </citation>
    <scope>NUCLEOTIDE SEQUENCE [LARGE SCALE GENOMIC DNA]</scope>
    <source>
        <strain evidence="6 7">RIPI110</strain>
    </source>
</reference>
<dbReference type="GO" id="GO:0005886">
    <property type="term" value="C:plasma membrane"/>
    <property type="evidence" value="ECO:0007669"/>
    <property type="project" value="UniProtKB-SubCell"/>
</dbReference>